<dbReference type="Proteomes" id="UP001500665">
    <property type="component" value="Unassembled WGS sequence"/>
</dbReference>
<name>A0ABP4CI12_9ACTN</name>
<accession>A0ABP4CI12</accession>
<evidence type="ECO:0000313" key="2">
    <source>
        <dbReference type="Proteomes" id="UP001500665"/>
    </source>
</evidence>
<sequence length="120" mass="12980">MVEVRASINDGAWTGAYATAKPPQDEPDDELLSCSVQAPVDRRRPLFILNVPAAAAVATASIGRDRFTFVTPDGDQITGRGWASLLPPRTNMESRVQVEGEGEAFEDLVAVWQTAQIPAR</sequence>
<evidence type="ECO:0000313" key="1">
    <source>
        <dbReference type="EMBL" id="GAA0969728.1"/>
    </source>
</evidence>
<dbReference type="RefSeq" id="WP_344247626.1">
    <property type="nucleotide sequence ID" value="NZ_BAAAHH010000067.1"/>
</dbReference>
<gene>
    <name evidence="1" type="ORF">GCM10009550_76760</name>
</gene>
<comment type="caution">
    <text evidence="1">The sequence shown here is derived from an EMBL/GenBank/DDBJ whole genome shotgun (WGS) entry which is preliminary data.</text>
</comment>
<organism evidence="1 2">
    <name type="scientific">Actinocorallia libanotica</name>
    <dbReference type="NCBI Taxonomy" id="46162"/>
    <lineage>
        <taxon>Bacteria</taxon>
        <taxon>Bacillati</taxon>
        <taxon>Actinomycetota</taxon>
        <taxon>Actinomycetes</taxon>
        <taxon>Streptosporangiales</taxon>
        <taxon>Thermomonosporaceae</taxon>
        <taxon>Actinocorallia</taxon>
    </lineage>
</organism>
<protein>
    <submittedName>
        <fullName evidence="1">Uncharacterized protein</fullName>
    </submittedName>
</protein>
<reference evidence="2" key="1">
    <citation type="journal article" date="2019" name="Int. J. Syst. Evol. Microbiol.">
        <title>The Global Catalogue of Microorganisms (GCM) 10K type strain sequencing project: providing services to taxonomists for standard genome sequencing and annotation.</title>
        <authorList>
            <consortium name="The Broad Institute Genomics Platform"/>
            <consortium name="The Broad Institute Genome Sequencing Center for Infectious Disease"/>
            <person name="Wu L."/>
            <person name="Ma J."/>
        </authorList>
    </citation>
    <scope>NUCLEOTIDE SEQUENCE [LARGE SCALE GENOMIC DNA]</scope>
    <source>
        <strain evidence="2">JCM 10696</strain>
    </source>
</reference>
<proteinExistence type="predicted"/>
<dbReference type="EMBL" id="BAAAHH010000067">
    <property type="protein sequence ID" value="GAA0969728.1"/>
    <property type="molecule type" value="Genomic_DNA"/>
</dbReference>
<keyword evidence="2" id="KW-1185">Reference proteome</keyword>